<reference evidence="5 6" key="1">
    <citation type="submission" date="2018-10" db="EMBL/GenBank/DDBJ databases">
        <title>Fifty Aureobasidium pullulans genomes reveal a recombining polyextremotolerant generalist.</title>
        <authorList>
            <person name="Gostincar C."/>
            <person name="Turk M."/>
            <person name="Zajc J."/>
            <person name="Gunde-Cimerman N."/>
        </authorList>
    </citation>
    <scope>NUCLEOTIDE SEQUENCE [LARGE SCALE GENOMIC DNA]</scope>
    <source>
        <strain evidence="5 6">EXF-10751</strain>
    </source>
</reference>
<dbReference type="EMBL" id="QZAN01000065">
    <property type="protein sequence ID" value="THW60200.1"/>
    <property type="molecule type" value="Genomic_DNA"/>
</dbReference>
<dbReference type="PANTHER" id="PTHR24198:SF165">
    <property type="entry name" value="ANKYRIN REPEAT-CONTAINING PROTEIN-RELATED"/>
    <property type="match status" value="1"/>
</dbReference>
<dbReference type="InterPro" id="IPR002110">
    <property type="entry name" value="Ankyrin_rpt"/>
</dbReference>
<name>A0A4S8Z8J9_AURPU</name>
<protein>
    <submittedName>
        <fullName evidence="5">Ankyrin</fullName>
    </submittedName>
</protein>
<dbReference type="SMART" id="SM00248">
    <property type="entry name" value="ANK"/>
    <property type="match status" value="2"/>
</dbReference>
<evidence type="ECO:0000256" key="2">
    <source>
        <dbReference type="ARBA" id="ARBA00023043"/>
    </source>
</evidence>
<evidence type="ECO:0000256" key="3">
    <source>
        <dbReference type="PROSITE-ProRule" id="PRU00023"/>
    </source>
</evidence>
<dbReference type="InterPro" id="IPR036770">
    <property type="entry name" value="Ankyrin_rpt-contain_sf"/>
</dbReference>
<feature type="repeat" description="ANK" evidence="3">
    <location>
        <begin position="122"/>
        <end position="154"/>
    </location>
</feature>
<comment type="caution">
    <text evidence="5">The sequence shown here is derived from an EMBL/GenBank/DDBJ whole genome shotgun (WGS) entry which is preliminary data.</text>
</comment>
<dbReference type="Pfam" id="PF00023">
    <property type="entry name" value="Ank"/>
    <property type="match status" value="1"/>
</dbReference>
<accession>A0A4S8Z8J9</accession>
<feature type="compositionally biased region" description="Polar residues" evidence="4">
    <location>
        <begin position="205"/>
        <end position="216"/>
    </location>
</feature>
<dbReference type="PROSITE" id="PS50088">
    <property type="entry name" value="ANK_REPEAT"/>
    <property type="match status" value="1"/>
</dbReference>
<dbReference type="Pfam" id="PF12796">
    <property type="entry name" value="Ank_2"/>
    <property type="match status" value="1"/>
</dbReference>
<dbReference type="AlphaFoldDB" id="A0A4S8Z8J9"/>
<organism evidence="5 6">
    <name type="scientific">Aureobasidium pullulans</name>
    <name type="common">Black yeast</name>
    <name type="synonym">Pullularia pullulans</name>
    <dbReference type="NCBI Taxonomy" id="5580"/>
    <lineage>
        <taxon>Eukaryota</taxon>
        <taxon>Fungi</taxon>
        <taxon>Dikarya</taxon>
        <taxon>Ascomycota</taxon>
        <taxon>Pezizomycotina</taxon>
        <taxon>Dothideomycetes</taxon>
        <taxon>Dothideomycetidae</taxon>
        <taxon>Dothideales</taxon>
        <taxon>Saccotheciaceae</taxon>
        <taxon>Aureobasidium</taxon>
    </lineage>
</organism>
<keyword evidence="2 3" id="KW-0040">ANK repeat</keyword>
<proteinExistence type="predicted"/>
<dbReference type="SUPFAM" id="SSF48403">
    <property type="entry name" value="Ankyrin repeat"/>
    <property type="match status" value="1"/>
</dbReference>
<sequence>MTIIANLESCGVHSIQTPAQDISTNMASGKAARVQLSDDEVDDILYLTRTNESTELQQYLGQLSQQHNCSIAALLESSVDEDNGNTPFHYCAANGYADLLKTLSSQLEPSTKTEVLSRKNEAGNTALHWASVNGHIEAVKALIDSDVDVWVKNAAGHLPVFEAERAEKDEVVATLLIAGGKEDEEKSRAQEGEATEEEKADVEGVTSQMGESSLEK</sequence>
<evidence type="ECO:0000313" key="5">
    <source>
        <dbReference type="EMBL" id="THW60200.1"/>
    </source>
</evidence>
<feature type="region of interest" description="Disordered" evidence="4">
    <location>
        <begin position="177"/>
        <end position="216"/>
    </location>
</feature>
<feature type="compositionally biased region" description="Basic and acidic residues" evidence="4">
    <location>
        <begin position="180"/>
        <end position="191"/>
    </location>
</feature>
<dbReference type="PROSITE" id="PS50297">
    <property type="entry name" value="ANK_REP_REGION"/>
    <property type="match status" value="1"/>
</dbReference>
<evidence type="ECO:0000256" key="4">
    <source>
        <dbReference type="SAM" id="MobiDB-lite"/>
    </source>
</evidence>
<dbReference type="Gene3D" id="1.25.40.20">
    <property type="entry name" value="Ankyrin repeat-containing domain"/>
    <property type="match status" value="1"/>
</dbReference>
<keyword evidence="1" id="KW-0677">Repeat</keyword>
<evidence type="ECO:0000256" key="1">
    <source>
        <dbReference type="ARBA" id="ARBA00022737"/>
    </source>
</evidence>
<dbReference type="Proteomes" id="UP000310421">
    <property type="component" value="Unassembled WGS sequence"/>
</dbReference>
<dbReference type="PANTHER" id="PTHR24198">
    <property type="entry name" value="ANKYRIN REPEAT AND PROTEIN KINASE DOMAIN-CONTAINING PROTEIN"/>
    <property type="match status" value="1"/>
</dbReference>
<evidence type="ECO:0000313" key="6">
    <source>
        <dbReference type="Proteomes" id="UP000310421"/>
    </source>
</evidence>
<gene>
    <name evidence="5" type="ORF">D6D20_05971</name>
</gene>